<proteinExistence type="predicted"/>
<name>A0A418X410_9BURK</name>
<protein>
    <recommendedName>
        <fullName evidence="1">Knr4/Smi1-like domain-containing protein</fullName>
    </recommendedName>
</protein>
<dbReference type="Gene3D" id="3.40.1580.10">
    <property type="entry name" value="SMI1/KNR4-like"/>
    <property type="match status" value="1"/>
</dbReference>
<dbReference type="Pfam" id="PF09346">
    <property type="entry name" value="SMI1_KNR4"/>
    <property type="match status" value="1"/>
</dbReference>
<dbReference type="InterPro" id="IPR018958">
    <property type="entry name" value="Knr4/Smi1-like_dom"/>
</dbReference>
<dbReference type="InterPro" id="IPR037883">
    <property type="entry name" value="Knr4/Smi1-like_sf"/>
</dbReference>
<evidence type="ECO:0000259" key="1">
    <source>
        <dbReference type="Pfam" id="PF09346"/>
    </source>
</evidence>
<dbReference type="AlphaFoldDB" id="A0A418X410"/>
<evidence type="ECO:0000313" key="2">
    <source>
        <dbReference type="EMBL" id="RJG07217.1"/>
    </source>
</evidence>
<reference evidence="2 3" key="1">
    <citation type="submission" date="2018-09" db="EMBL/GenBank/DDBJ databases">
        <authorList>
            <person name="Zhu H."/>
        </authorList>
    </citation>
    <scope>NUCLEOTIDE SEQUENCE [LARGE SCALE GENOMIC DNA]</scope>
    <source>
        <strain evidence="2 3">K2R10-39</strain>
    </source>
</reference>
<accession>A0A418X410</accession>
<dbReference type="Proteomes" id="UP000285190">
    <property type="component" value="Unassembled WGS sequence"/>
</dbReference>
<gene>
    <name evidence="2" type="ORF">D3870_15510</name>
</gene>
<evidence type="ECO:0000313" key="3">
    <source>
        <dbReference type="Proteomes" id="UP000285190"/>
    </source>
</evidence>
<feature type="domain" description="Knr4/Smi1-like" evidence="1">
    <location>
        <begin position="5"/>
        <end position="96"/>
    </location>
</feature>
<comment type="caution">
    <text evidence="2">The sequence shown here is derived from an EMBL/GenBank/DDBJ whole genome shotgun (WGS) entry which is preliminary data.</text>
</comment>
<dbReference type="EMBL" id="QYUN01000002">
    <property type="protein sequence ID" value="RJG07217.1"/>
    <property type="molecule type" value="Genomic_DNA"/>
</dbReference>
<sequence>MTNVPPELIAYHQSGKSLVCELDVSPFLCEFWPLDELERYNQEYEVSEYAAGYFGFATNGGGEMYAISPSGTVVYLPFIGMEPEAAREIAASWHSFEGMLRNAL</sequence>
<organism evidence="2 3">
    <name type="scientific">Noviherbaspirillum cavernae</name>
    <dbReference type="NCBI Taxonomy" id="2320862"/>
    <lineage>
        <taxon>Bacteria</taxon>
        <taxon>Pseudomonadati</taxon>
        <taxon>Pseudomonadota</taxon>
        <taxon>Betaproteobacteria</taxon>
        <taxon>Burkholderiales</taxon>
        <taxon>Oxalobacteraceae</taxon>
        <taxon>Noviherbaspirillum</taxon>
    </lineage>
</organism>
<dbReference type="OrthoDB" id="8758295at2"/>
<keyword evidence="3" id="KW-1185">Reference proteome</keyword>